<accession>A0A402AGF8</accession>
<dbReference type="InterPro" id="IPR013022">
    <property type="entry name" value="Xyl_isomerase-like_TIM-brl"/>
</dbReference>
<comment type="similarity">
    <text evidence="2">Belongs to the hyi family.</text>
</comment>
<dbReference type="Proteomes" id="UP000287188">
    <property type="component" value="Unassembled WGS sequence"/>
</dbReference>
<dbReference type="SUPFAM" id="SSF51658">
    <property type="entry name" value="Xylose isomerase-like"/>
    <property type="match status" value="1"/>
</dbReference>
<comment type="caution">
    <text evidence="5">The sequence shown here is derived from an EMBL/GenBank/DDBJ whole genome shotgun (WGS) entry which is preliminary data.</text>
</comment>
<feature type="active site" description="Proton donor/acceptor" evidence="3">
    <location>
        <position position="230"/>
    </location>
</feature>
<dbReference type="PIRSF" id="PIRSF006241">
    <property type="entry name" value="HyI"/>
    <property type="match status" value="1"/>
</dbReference>
<feature type="active site" description="Proton donor/acceptor" evidence="3">
    <location>
        <position position="131"/>
    </location>
</feature>
<evidence type="ECO:0000259" key="4">
    <source>
        <dbReference type="Pfam" id="PF01261"/>
    </source>
</evidence>
<evidence type="ECO:0000313" key="6">
    <source>
        <dbReference type="Proteomes" id="UP000287188"/>
    </source>
</evidence>
<dbReference type="InterPro" id="IPR026040">
    <property type="entry name" value="HyI-like"/>
</dbReference>
<dbReference type="AlphaFoldDB" id="A0A402AGF8"/>
<dbReference type="InterPro" id="IPR036237">
    <property type="entry name" value="Xyl_isomerase-like_sf"/>
</dbReference>
<dbReference type="InterPro" id="IPR050417">
    <property type="entry name" value="Sugar_Epim/Isomerase"/>
</dbReference>
<keyword evidence="5" id="KW-0670">Pyruvate</keyword>
<dbReference type="PANTHER" id="PTHR43489">
    <property type="entry name" value="ISOMERASE"/>
    <property type="match status" value="1"/>
</dbReference>
<organism evidence="5 6">
    <name type="scientific">Dictyobacter kobayashii</name>
    <dbReference type="NCBI Taxonomy" id="2014872"/>
    <lineage>
        <taxon>Bacteria</taxon>
        <taxon>Bacillati</taxon>
        <taxon>Chloroflexota</taxon>
        <taxon>Ktedonobacteria</taxon>
        <taxon>Ktedonobacterales</taxon>
        <taxon>Dictyobacteraceae</taxon>
        <taxon>Dictyobacter</taxon>
    </lineage>
</organism>
<name>A0A402AGF8_9CHLR</name>
<gene>
    <name evidence="5" type="ORF">KDK_19650</name>
</gene>
<proteinExistence type="inferred from homology"/>
<evidence type="ECO:0000256" key="2">
    <source>
        <dbReference type="PIRNR" id="PIRNR006241"/>
    </source>
</evidence>
<evidence type="ECO:0000256" key="3">
    <source>
        <dbReference type="PIRSR" id="PIRSR006241-50"/>
    </source>
</evidence>
<evidence type="ECO:0000256" key="1">
    <source>
        <dbReference type="ARBA" id="ARBA00023235"/>
    </source>
</evidence>
<sequence length="255" mass="29009">MKQSFAWWCFARNDLAPEKLLRTAAEIGYTGVDLIDQRYWSLAREHGLQIVSVGGHTSIEHGLNRRDQHSRIEQEILANLELAKEWGISNLICFSGSRAGLSDEEGAENTAEGLRRVVQAAEAAKVTLIVELLNSKVDHPDYQCDKTAWGVRVCELVNSPYVRLLYDIYHMQIMEGDLIRTIRQYHPYFAHYHTAGNPGRHDIDETQEIYYPPIYRAIQATGYSGYIAHEFIPKGDPLQALKVAFEDCEQSKLEA</sequence>
<protein>
    <submittedName>
        <fullName evidence="5">Hydroxypyruvate isomerase</fullName>
    </submittedName>
</protein>
<feature type="domain" description="Xylose isomerase-like TIM barrel" evidence="4">
    <location>
        <begin position="22"/>
        <end position="232"/>
    </location>
</feature>
<dbReference type="EMBL" id="BIFS01000001">
    <property type="protein sequence ID" value="GCE18165.1"/>
    <property type="molecule type" value="Genomic_DNA"/>
</dbReference>
<dbReference type="RefSeq" id="WP_246035320.1">
    <property type="nucleotide sequence ID" value="NZ_BIFS01000001.1"/>
</dbReference>
<keyword evidence="1 2" id="KW-0413">Isomerase</keyword>
<dbReference type="Pfam" id="PF01261">
    <property type="entry name" value="AP_endonuc_2"/>
    <property type="match status" value="1"/>
</dbReference>
<dbReference type="PANTHER" id="PTHR43489:SF3">
    <property type="entry name" value="XYLOSE ISOMERASE DOMAIN PROTEIN TIM BARREL"/>
    <property type="match status" value="1"/>
</dbReference>
<keyword evidence="6" id="KW-1185">Reference proteome</keyword>
<reference evidence="6" key="1">
    <citation type="submission" date="2018-12" db="EMBL/GenBank/DDBJ databases">
        <title>Tengunoibacter tsumagoiensis gen. nov., sp. nov., Dictyobacter kobayashii sp. nov., D. alpinus sp. nov., and D. joshuensis sp. nov. and description of Dictyobacteraceae fam. nov. within the order Ktedonobacterales isolated from Tengu-no-mugimeshi.</title>
        <authorList>
            <person name="Wang C.M."/>
            <person name="Zheng Y."/>
            <person name="Sakai Y."/>
            <person name="Toyoda A."/>
            <person name="Minakuchi Y."/>
            <person name="Abe K."/>
            <person name="Yokota A."/>
            <person name="Yabe S."/>
        </authorList>
    </citation>
    <scope>NUCLEOTIDE SEQUENCE [LARGE SCALE GENOMIC DNA]</scope>
    <source>
        <strain evidence="6">Uno11</strain>
    </source>
</reference>
<dbReference type="GO" id="GO:0016853">
    <property type="term" value="F:isomerase activity"/>
    <property type="evidence" value="ECO:0007669"/>
    <property type="project" value="UniProtKB-KW"/>
</dbReference>
<evidence type="ECO:0000313" key="5">
    <source>
        <dbReference type="EMBL" id="GCE18165.1"/>
    </source>
</evidence>
<dbReference type="Gene3D" id="3.20.20.150">
    <property type="entry name" value="Divalent-metal-dependent TIM barrel enzymes"/>
    <property type="match status" value="1"/>
</dbReference>